<evidence type="ECO:0000259" key="6">
    <source>
        <dbReference type="PROSITE" id="PS51366"/>
    </source>
</evidence>
<feature type="domain" description="MI" evidence="6">
    <location>
        <begin position="599"/>
        <end position="715"/>
    </location>
</feature>
<keyword evidence="4" id="KW-0175">Coiled coil</keyword>
<dbReference type="OrthoDB" id="10260961at2759"/>
<evidence type="ECO:0000256" key="3">
    <source>
        <dbReference type="ARBA" id="ARBA00023242"/>
    </source>
</evidence>
<feature type="region of interest" description="Disordered" evidence="5">
    <location>
        <begin position="23"/>
        <end position="66"/>
    </location>
</feature>
<sequence length="807" mass="93728">MCSCGGDGMVANDRRARMKFRNMKKVKKRAIQTTRKEKRREKRQEKKLHRAQYHSQKKPIPGQFVRSPGLVTKHICQLEPLKYNQDNVRAINDQERKRVEQLKAKKRKNQLLRDNEHEDRLIHQMEKKLKLNKRKSKTTPKSFTVDGLDYLLDFCNDENRQSAVEKQILEDASDNFEEDLAMVIKNKGERFEISSEDDDDSCSSGDYSDPNDEEEEVEKMHSKTFSKFQEIGEEDEKVPNASPNAPGEGPSPEDDDIWEDIYGRKRDRSGQVVLTNTRYIPPAARQYQEVSLQEKVKIQRLEKQLKGLINRLAENNLQTVANGIEQLYMSNSRNNMNQLLFKLMTESIVSPVTTPDRLVAEHMMLVAILHANVGTEVGGHFILSLVKKFEEMRQDKGEITLSEGSQQVENKQMDNLLMMICHLYNFKLFAGILLYEILDKLVERFGEKEIELILGVLKTVGFALRKENPLSLKELIIKLQMKAAGSQGFRVSSRVQFMLDIIMAIKNNNMSKIPQYDPSHVEHLKKLLRTFLRKGSVITQFNISLDDLLKVDERGKWWIIGSAWGGNTESRVKDEVNSEQVIYNQRILDLAKKQRMNTDVRKNIFCILMTAEDFMDAFEKIQHLGLKDQQAREIIYILVDCCLQEKMFNPYYAVLAQKFCDFDRRNQMTLQYLIWDKLKALEGYSNIQLRNFAKFLSHLFLEKGLPLSVLKVVEFGQLDKPTMRLLRQIMLNLLMSDNTEKCLEAFQRISASSQLQIFREGLGLFISHFLLKNADVKALSEKQLQMLRERVGLVDRILQTRAMRTIL</sequence>
<dbReference type="Gene3D" id="1.25.40.180">
    <property type="match status" value="1"/>
</dbReference>
<evidence type="ECO:0000256" key="4">
    <source>
        <dbReference type="SAM" id="Coils"/>
    </source>
</evidence>
<dbReference type="SMART" id="SM00543">
    <property type="entry name" value="MIF4G"/>
    <property type="match status" value="1"/>
</dbReference>
<comment type="subcellular location">
    <subcellularLocation>
        <location evidence="1">Nucleus</location>
        <location evidence="1">Nucleolus</location>
    </subcellularLocation>
</comment>
<dbReference type="KEGG" id="fas:105272837"/>
<dbReference type="GO" id="GO:0042274">
    <property type="term" value="P:ribosomal small subunit biogenesis"/>
    <property type="evidence" value="ECO:0007669"/>
    <property type="project" value="TreeGrafter"/>
</dbReference>
<proteinExistence type="inferred from homology"/>
<organism evidence="7 8">
    <name type="scientific">Fopius arisanus</name>
    <dbReference type="NCBI Taxonomy" id="64838"/>
    <lineage>
        <taxon>Eukaryota</taxon>
        <taxon>Metazoa</taxon>
        <taxon>Ecdysozoa</taxon>
        <taxon>Arthropoda</taxon>
        <taxon>Hexapoda</taxon>
        <taxon>Insecta</taxon>
        <taxon>Pterygota</taxon>
        <taxon>Neoptera</taxon>
        <taxon>Endopterygota</taxon>
        <taxon>Hymenoptera</taxon>
        <taxon>Apocrita</taxon>
        <taxon>Ichneumonoidea</taxon>
        <taxon>Braconidae</taxon>
        <taxon>Opiinae</taxon>
        <taxon>Fopius</taxon>
    </lineage>
</organism>
<dbReference type="GO" id="GO:0005730">
    <property type="term" value="C:nucleolus"/>
    <property type="evidence" value="ECO:0007669"/>
    <property type="project" value="UniProtKB-SubCell"/>
</dbReference>
<dbReference type="GeneID" id="105272837"/>
<dbReference type="Pfam" id="PF02854">
    <property type="entry name" value="MIF4G"/>
    <property type="match status" value="1"/>
</dbReference>
<dbReference type="InterPro" id="IPR003891">
    <property type="entry name" value="Initiation_fac_eIF4g_MI"/>
</dbReference>
<evidence type="ECO:0000313" key="8">
    <source>
        <dbReference type="RefSeq" id="XP_011313366.1"/>
    </source>
</evidence>
<protein>
    <submittedName>
        <fullName evidence="8">Nucleolar MIF4G domain-containing protein 1 isoform X1</fullName>
    </submittedName>
</protein>
<evidence type="ECO:0000256" key="2">
    <source>
        <dbReference type="ARBA" id="ARBA00006856"/>
    </source>
</evidence>
<feature type="coiled-coil region" evidence="4">
    <location>
        <begin position="85"/>
        <end position="128"/>
    </location>
</feature>
<dbReference type="Pfam" id="PF02847">
    <property type="entry name" value="MA3"/>
    <property type="match status" value="1"/>
</dbReference>
<feature type="coiled-coil region" evidence="4">
    <location>
        <begin position="284"/>
        <end position="318"/>
    </location>
</feature>
<reference evidence="8" key="1">
    <citation type="submission" date="2025-08" db="UniProtKB">
        <authorList>
            <consortium name="RefSeq"/>
        </authorList>
    </citation>
    <scope>IDENTIFICATION</scope>
    <source>
        <strain evidence="8">USDA-PBARC FA_bdor</strain>
        <tissue evidence="8">Whole organism</tissue>
    </source>
</reference>
<keyword evidence="3" id="KW-0539">Nucleus</keyword>
<dbReference type="GO" id="GO:0003723">
    <property type="term" value="F:RNA binding"/>
    <property type="evidence" value="ECO:0007669"/>
    <property type="project" value="InterPro"/>
</dbReference>
<dbReference type="SUPFAM" id="SSF48371">
    <property type="entry name" value="ARM repeat"/>
    <property type="match status" value="1"/>
</dbReference>
<keyword evidence="7" id="KW-1185">Reference proteome</keyword>
<dbReference type="InterPro" id="IPR003890">
    <property type="entry name" value="MIF4G-like_typ-3"/>
</dbReference>
<dbReference type="Proteomes" id="UP000694866">
    <property type="component" value="Unplaced"/>
</dbReference>
<dbReference type="SMART" id="SM00544">
    <property type="entry name" value="MA3"/>
    <property type="match status" value="1"/>
</dbReference>
<feature type="compositionally biased region" description="Basic residues" evidence="5">
    <location>
        <begin position="23"/>
        <end position="57"/>
    </location>
</feature>
<feature type="region of interest" description="Disordered" evidence="5">
    <location>
        <begin position="188"/>
        <end position="258"/>
    </location>
</feature>
<dbReference type="FunFam" id="1.25.40.180:FF:000032">
    <property type="entry name" value="Nucleolar MIF4G domain-containing protein 1"/>
    <property type="match status" value="1"/>
</dbReference>
<gene>
    <name evidence="8" type="primary">LOC105272837</name>
</gene>
<dbReference type="PANTHER" id="PTHR18034">
    <property type="entry name" value="CELL CYCLE CONTROL PROTEIN CWF22-RELATED"/>
    <property type="match status" value="1"/>
</dbReference>
<comment type="similarity">
    <text evidence="2">Belongs to the CWC22 family.</text>
</comment>
<dbReference type="RefSeq" id="XP_011313366.1">
    <property type="nucleotide sequence ID" value="XM_011315064.1"/>
</dbReference>
<evidence type="ECO:0000313" key="7">
    <source>
        <dbReference type="Proteomes" id="UP000694866"/>
    </source>
</evidence>
<dbReference type="AlphaFoldDB" id="A0A9R1UAQ8"/>
<evidence type="ECO:0000256" key="5">
    <source>
        <dbReference type="SAM" id="MobiDB-lite"/>
    </source>
</evidence>
<dbReference type="InterPro" id="IPR050781">
    <property type="entry name" value="CWC22_splicing_factor"/>
</dbReference>
<evidence type="ECO:0000256" key="1">
    <source>
        <dbReference type="ARBA" id="ARBA00004604"/>
    </source>
</evidence>
<name>A0A9R1UAQ8_9HYME</name>
<dbReference type="PROSITE" id="PS51366">
    <property type="entry name" value="MI"/>
    <property type="match status" value="1"/>
</dbReference>
<dbReference type="PANTHER" id="PTHR18034:SF4">
    <property type="entry name" value="NUCLEOLAR MIF4G DOMAIN-CONTAINING PROTEIN 1"/>
    <property type="match status" value="1"/>
</dbReference>
<dbReference type="InterPro" id="IPR016024">
    <property type="entry name" value="ARM-type_fold"/>
</dbReference>
<accession>A0A9R1UAQ8</accession>